<sequence length="76" mass="7982">MTGGKICDGFGFAREKPHSSSSQVISQGEELQLEVQEAPFRSPPAAPIIVDSKAEGVLQALPLQEPPQPCPQGGIV</sequence>
<organism evidence="2 3">
    <name type="scientific">Oryzias melastigma</name>
    <name type="common">Marine medaka</name>
    <dbReference type="NCBI Taxonomy" id="30732"/>
    <lineage>
        <taxon>Eukaryota</taxon>
        <taxon>Metazoa</taxon>
        <taxon>Chordata</taxon>
        <taxon>Craniata</taxon>
        <taxon>Vertebrata</taxon>
        <taxon>Euteleostomi</taxon>
        <taxon>Actinopterygii</taxon>
        <taxon>Neopterygii</taxon>
        <taxon>Teleostei</taxon>
        <taxon>Neoteleostei</taxon>
        <taxon>Acanthomorphata</taxon>
        <taxon>Ovalentaria</taxon>
        <taxon>Atherinomorphae</taxon>
        <taxon>Beloniformes</taxon>
        <taxon>Adrianichthyidae</taxon>
        <taxon>Oryziinae</taxon>
        <taxon>Oryzias</taxon>
    </lineage>
</organism>
<accession>A0A834C7S0</accession>
<gene>
    <name evidence="2" type="ORF">FQA47_015836</name>
</gene>
<proteinExistence type="predicted"/>
<evidence type="ECO:0000256" key="1">
    <source>
        <dbReference type="SAM" id="MobiDB-lite"/>
    </source>
</evidence>
<evidence type="ECO:0000313" key="3">
    <source>
        <dbReference type="Proteomes" id="UP000646548"/>
    </source>
</evidence>
<dbReference type="AlphaFoldDB" id="A0A834C7S0"/>
<name>A0A834C7S0_ORYME</name>
<evidence type="ECO:0000313" key="2">
    <source>
        <dbReference type="EMBL" id="KAF6724587.1"/>
    </source>
</evidence>
<dbReference type="Proteomes" id="UP000646548">
    <property type="component" value="Unassembled WGS sequence"/>
</dbReference>
<reference evidence="2" key="1">
    <citation type="journal article" name="BMC Genomics">
        <title>Long-read sequencing and de novo genome assembly of marine medaka (Oryzias melastigma).</title>
        <authorList>
            <person name="Liang P."/>
            <person name="Saqib H.S.A."/>
            <person name="Ni X."/>
            <person name="Shen Y."/>
        </authorList>
    </citation>
    <scope>NUCLEOTIDE SEQUENCE</scope>
    <source>
        <strain evidence="2">Bigg-433</strain>
    </source>
</reference>
<feature type="region of interest" description="Disordered" evidence="1">
    <location>
        <begin position="1"/>
        <end position="29"/>
    </location>
</feature>
<comment type="caution">
    <text evidence="2">The sequence shown here is derived from an EMBL/GenBank/DDBJ whole genome shotgun (WGS) entry which is preliminary data.</text>
</comment>
<protein>
    <submittedName>
        <fullName evidence="2">Uncharacterized protein</fullName>
    </submittedName>
</protein>
<dbReference type="EMBL" id="WKFB01000387">
    <property type="protein sequence ID" value="KAF6724587.1"/>
    <property type="molecule type" value="Genomic_DNA"/>
</dbReference>